<accession>A0A9Q3C396</accession>
<dbReference type="SUPFAM" id="SSF56672">
    <property type="entry name" value="DNA/RNA polymerases"/>
    <property type="match status" value="1"/>
</dbReference>
<dbReference type="AlphaFoldDB" id="A0A9Q3C396"/>
<evidence type="ECO:0000313" key="2">
    <source>
        <dbReference type="Proteomes" id="UP000765509"/>
    </source>
</evidence>
<sequence>MAQERIQEYEEIKFSLTNAPLLLIPNWKLAFKLYTYACGEGLGAALHAWKSFLNLKTPNRQMLRWQPSIQEYRGNMTIVHKAGNIHKNADGLSRWAFPNTPYNPSYAPGN</sequence>
<dbReference type="Proteomes" id="UP000765509">
    <property type="component" value="Unassembled WGS sequence"/>
</dbReference>
<gene>
    <name evidence="1" type="ORF">O181_015610</name>
</gene>
<proteinExistence type="predicted"/>
<dbReference type="EMBL" id="AVOT02004272">
    <property type="protein sequence ID" value="MBW0475895.1"/>
    <property type="molecule type" value="Genomic_DNA"/>
</dbReference>
<keyword evidence="2" id="KW-1185">Reference proteome</keyword>
<dbReference type="OrthoDB" id="2208902at2759"/>
<dbReference type="InterPro" id="IPR043502">
    <property type="entry name" value="DNA/RNA_pol_sf"/>
</dbReference>
<comment type="caution">
    <text evidence="1">The sequence shown here is derived from an EMBL/GenBank/DDBJ whole genome shotgun (WGS) entry which is preliminary data.</text>
</comment>
<reference evidence="1" key="1">
    <citation type="submission" date="2021-03" db="EMBL/GenBank/DDBJ databases">
        <title>Draft genome sequence of rust myrtle Austropuccinia psidii MF-1, a brazilian biotype.</title>
        <authorList>
            <person name="Quecine M.C."/>
            <person name="Pachon D.M.R."/>
            <person name="Bonatelli M.L."/>
            <person name="Correr F.H."/>
            <person name="Franceschini L.M."/>
            <person name="Leite T.F."/>
            <person name="Margarido G.R.A."/>
            <person name="Almeida C.A."/>
            <person name="Ferrarezi J.A."/>
            <person name="Labate C.A."/>
        </authorList>
    </citation>
    <scope>NUCLEOTIDE SEQUENCE</scope>
    <source>
        <strain evidence="1">MF-1</strain>
    </source>
</reference>
<protein>
    <submittedName>
        <fullName evidence="1">Uncharacterized protein</fullName>
    </submittedName>
</protein>
<organism evidence="1 2">
    <name type="scientific">Austropuccinia psidii MF-1</name>
    <dbReference type="NCBI Taxonomy" id="1389203"/>
    <lineage>
        <taxon>Eukaryota</taxon>
        <taxon>Fungi</taxon>
        <taxon>Dikarya</taxon>
        <taxon>Basidiomycota</taxon>
        <taxon>Pucciniomycotina</taxon>
        <taxon>Pucciniomycetes</taxon>
        <taxon>Pucciniales</taxon>
        <taxon>Sphaerophragmiaceae</taxon>
        <taxon>Austropuccinia</taxon>
    </lineage>
</organism>
<name>A0A9Q3C396_9BASI</name>
<evidence type="ECO:0000313" key="1">
    <source>
        <dbReference type="EMBL" id="MBW0475895.1"/>
    </source>
</evidence>